<name>A0ABM9DR73_9HYPH</name>
<evidence type="ECO:0000313" key="2">
    <source>
        <dbReference type="Proteomes" id="UP001152604"/>
    </source>
</evidence>
<gene>
    <name evidence="1" type="ORF">MES4922_20196</name>
</gene>
<dbReference type="Proteomes" id="UP001152604">
    <property type="component" value="Unassembled WGS sequence"/>
</dbReference>
<reference evidence="1" key="1">
    <citation type="submission" date="2022-03" db="EMBL/GenBank/DDBJ databases">
        <authorList>
            <person name="Brunel B."/>
        </authorList>
    </citation>
    <scope>NUCLEOTIDE SEQUENCE</scope>
    <source>
        <strain evidence="1">STM4922sample</strain>
    </source>
</reference>
<organism evidence="1 2">
    <name type="scientific">Mesorhizobium ventifaucium</name>
    <dbReference type="NCBI Taxonomy" id="666020"/>
    <lineage>
        <taxon>Bacteria</taxon>
        <taxon>Pseudomonadati</taxon>
        <taxon>Pseudomonadota</taxon>
        <taxon>Alphaproteobacteria</taxon>
        <taxon>Hyphomicrobiales</taxon>
        <taxon>Phyllobacteriaceae</taxon>
        <taxon>Mesorhizobium</taxon>
    </lineage>
</organism>
<comment type="caution">
    <text evidence="1">The sequence shown here is derived from an EMBL/GenBank/DDBJ whole genome shotgun (WGS) entry which is preliminary data.</text>
</comment>
<sequence length="169" mass="17893">MSGAIILGATETGVANIQLTGIHHLTAITANALARFDTETPGLRLVKKTVNQDDTSAYRLFYADDRRRRAPISPFSTARPTCRRAAIGPHDFRSSTSPIPARSSATISARSISTSLPGVLFEIATGGPAFTVDESLESLGERKAVLQRVAPSLPAVRLGRSAKVPIGAK</sequence>
<evidence type="ECO:0000313" key="1">
    <source>
        <dbReference type="EMBL" id="CAH2398618.1"/>
    </source>
</evidence>
<dbReference type="Gene3D" id="3.10.180.10">
    <property type="entry name" value="2,3-Dihydroxybiphenyl 1,2-Dioxygenase, domain 1"/>
    <property type="match status" value="1"/>
</dbReference>
<protein>
    <submittedName>
        <fullName evidence="1">Uncharacterized protein</fullName>
    </submittedName>
</protein>
<dbReference type="PANTHER" id="PTHR36110">
    <property type="entry name" value="RING-CLEAVING DIOXYGENASE MHQE-RELATED"/>
    <property type="match status" value="1"/>
</dbReference>
<dbReference type="InterPro" id="IPR052537">
    <property type="entry name" value="Extradiol_RC_dioxygenase"/>
</dbReference>
<dbReference type="InterPro" id="IPR029068">
    <property type="entry name" value="Glyas_Bleomycin-R_OHBP_Dase"/>
</dbReference>
<keyword evidence="2" id="KW-1185">Reference proteome</keyword>
<accession>A0ABM9DR73</accession>
<dbReference type="EMBL" id="CAKXZS010000012">
    <property type="protein sequence ID" value="CAH2398618.1"/>
    <property type="molecule type" value="Genomic_DNA"/>
</dbReference>
<dbReference type="PANTHER" id="PTHR36110:SF4">
    <property type="entry name" value="RING-CLEAVING DIOXYGENASE MHQA-RELATED"/>
    <property type="match status" value="1"/>
</dbReference>
<proteinExistence type="predicted"/>